<dbReference type="InterPro" id="IPR025969">
    <property type="entry name" value="ABA_GPCR_dom"/>
</dbReference>
<evidence type="ECO:0000256" key="1">
    <source>
        <dbReference type="ARBA" id="ARBA00004141"/>
    </source>
</evidence>
<dbReference type="GeneID" id="41976779"/>
<keyword evidence="4 5" id="KW-0472">Membrane</keyword>
<name>A0A507ASD9_9PEZI</name>
<feature type="transmembrane region" description="Helical" evidence="5">
    <location>
        <begin position="147"/>
        <end position="166"/>
    </location>
</feature>
<feature type="transmembrane region" description="Helical" evidence="5">
    <location>
        <begin position="470"/>
        <end position="491"/>
    </location>
</feature>
<evidence type="ECO:0000259" key="7">
    <source>
        <dbReference type="Pfam" id="PF12537"/>
    </source>
</evidence>
<dbReference type="InterPro" id="IPR022535">
    <property type="entry name" value="Golgi_pH-regulator_cons_dom"/>
</dbReference>
<feature type="transmembrane region" description="Helical" evidence="5">
    <location>
        <begin position="434"/>
        <end position="458"/>
    </location>
</feature>
<evidence type="ECO:0000256" key="3">
    <source>
        <dbReference type="ARBA" id="ARBA00022989"/>
    </source>
</evidence>
<sequence>MMSTLFSLSPFVASFAIAFVVASRKVFPKLSRVQDSRDGEDHYLPSSAPPSLQQAHAEHGAHSLRRKFASFTFATTIGLATVLGELILAEISDLVNPAARTTALRFTVPTLLFFLIVLIPFLELQSIVAGTGWSFQRTAKGRIPRVAWMLQMTAFAGWLFVFWSLGRAVPGANESYMYARDSREDFDSTGISMATREGSAGVSMNLDMTDLTEDGGRGLARACLERIGIVGISLMALLSGFASVSSPWHLFADNLSSKRRPVTDADIARKQSGLDATREMLLTKRHRLRSLQRKAAAMAEASGASSAGLMGKLVGSIKNMGGGGDTAEIKMLQMEINGLESMEASLTSSLSVLQNRQAADVRAGTALGKLFTIPTYVFSLYCVYRIAATTLTTLRRLYYPGSSFSSSDPINRFLGLLAKHWDPKLDQMAWARQISFLLSGVILAASANSVLQTLHLFAKWLPGLLRQAQANLALLVGQIAATYVISAALLLRGNLPREVGSTISDALESALEPGFVDRWFEGWFLVASAATAAGIWVGRKVGGGGGGVGDGMSMWDEWDDLGGEEMGQKRS</sequence>
<feature type="transmembrane region" description="Helical" evidence="5">
    <location>
        <begin position="227"/>
        <end position="251"/>
    </location>
</feature>
<comment type="subcellular location">
    <subcellularLocation>
        <location evidence="1">Membrane</location>
        <topology evidence="1">Multi-pass membrane protein</topology>
    </subcellularLocation>
</comment>
<accession>A0A507ASD9</accession>
<feature type="transmembrane region" description="Helical" evidence="5">
    <location>
        <begin position="6"/>
        <end position="27"/>
    </location>
</feature>
<dbReference type="AlphaFoldDB" id="A0A507ASD9"/>
<dbReference type="InParanoid" id="A0A507ASD9"/>
<dbReference type="STRING" id="1093900.A0A507ASD9"/>
<evidence type="ECO:0000313" key="8">
    <source>
        <dbReference type="EMBL" id="TPX09444.1"/>
    </source>
</evidence>
<feature type="transmembrane region" description="Helical" evidence="5">
    <location>
        <begin position="111"/>
        <end position="135"/>
    </location>
</feature>
<protein>
    <submittedName>
        <fullName evidence="8">Uncharacterized protein</fullName>
    </submittedName>
</protein>
<gene>
    <name evidence="8" type="ORF">E0L32_009332</name>
</gene>
<dbReference type="InterPro" id="IPR015672">
    <property type="entry name" value="GPHR/GTG"/>
</dbReference>
<dbReference type="EMBL" id="SKBQ01000067">
    <property type="protein sequence ID" value="TPX09444.1"/>
    <property type="molecule type" value="Genomic_DNA"/>
</dbReference>
<reference evidence="8 9" key="1">
    <citation type="submission" date="2019-06" db="EMBL/GenBank/DDBJ databases">
        <title>Draft genome sequence of the filamentous fungus Phialemoniopsis curvata isolated from diesel fuel.</title>
        <authorList>
            <person name="Varaljay V.A."/>
            <person name="Lyon W.J."/>
            <person name="Crouch A.L."/>
            <person name="Drake C.E."/>
            <person name="Hollomon J.M."/>
            <person name="Nadeau L.J."/>
            <person name="Nunn H.S."/>
            <person name="Stevenson B.S."/>
            <person name="Bojanowski C.L."/>
            <person name="Crookes-Goodson W.J."/>
        </authorList>
    </citation>
    <scope>NUCLEOTIDE SEQUENCE [LARGE SCALE GENOMIC DNA]</scope>
    <source>
        <strain evidence="8 9">D216</strain>
    </source>
</reference>
<keyword evidence="9" id="KW-1185">Reference proteome</keyword>
<dbReference type="Pfam" id="PF12537">
    <property type="entry name" value="GPHR_N"/>
    <property type="match status" value="1"/>
</dbReference>
<feature type="transmembrane region" description="Helical" evidence="5">
    <location>
        <begin position="68"/>
        <end position="91"/>
    </location>
</feature>
<feature type="domain" description="Abscisic acid G-protein coupled receptor-like" evidence="6">
    <location>
        <begin position="362"/>
        <end position="540"/>
    </location>
</feature>
<dbReference type="Proteomes" id="UP000319257">
    <property type="component" value="Unassembled WGS sequence"/>
</dbReference>
<evidence type="ECO:0000259" key="6">
    <source>
        <dbReference type="Pfam" id="PF12430"/>
    </source>
</evidence>
<dbReference type="PANTHER" id="PTHR15948">
    <property type="entry name" value="G-PROTEIN COUPLED RECEPTOR 89-RELATED"/>
    <property type="match status" value="1"/>
</dbReference>
<dbReference type="OrthoDB" id="264392at2759"/>
<dbReference type="RefSeq" id="XP_030991155.1">
    <property type="nucleotide sequence ID" value="XM_031144285.1"/>
</dbReference>
<evidence type="ECO:0000313" key="9">
    <source>
        <dbReference type="Proteomes" id="UP000319257"/>
    </source>
</evidence>
<keyword evidence="2 5" id="KW-0812">Transmembrane</keyword>
<organism evidence="8 9">
    <name type="scientific">Thyridium curvatum</name>
    <dbReference type="NCBI Taxonomy" id="1093900"/>
    <lineage>
        <taxon>Eukaryota</taxon>
        <taxon>Fungi</taxon>
        <taxon>Dikarya</taxon>
        <taxon>Ascomycota</taxon>
        <taxon>Pezizomycotina</taxon>
        <taxon>Sordariomycetes</taxon>
        <taxon>Sordariomycetidae</taxon>
        <taxon>Thyridiales</taxon>
        <taxon>Thyridiaceae</taxon>
        <taxon>Thyridium</taxon>
    </lineage>
</organism>
<dbReference type="GO" id="GO:0016020">
    <property type="term" value="C:membrane"/>
    <property type="evidence" value="ECO:0007669"/>
    <property type="project" value="UniProtKB-SubCell"/>
</dbReference>
<evidence type="ECO:0000256" key="5">
    <source>
        <dbReference type="SAM" id="Phobius"/>
    </source>
</evidence>
<dbReference type="Pfam" id="PF12430">
    <property type="entry name" value="ABA_GPCR"/>
    <property type="match status" value="1"/>
</dbReference>
<evidence type="ECO:0000256" key="2">
    <source>
        <dbReference type="ARBA" id="ARBA00022692"/>
    </source>
</evidence>
<feature type="domain" description="Golgi pH regulator conserved" evidence="7">
    <location>
        <begin position="218"/>
        <end position="288"/>
    </location>
</feature>
<evidence type="ECO:0000256" key="4">
    <source>
        <dbReference type="ARBA" id="ARBA00023136"/>
    </source>
</evidence>
<dbReference type="PANTHER" id="PTHR15948:SF0">
    <property type="entry name" value="GOLGI PH REGULATOR A-RELATED"/>
    <property type="match status" value="1"/>
</dbReference>
<proteinExistence type="predicted"/>
<comment type="caution">
    <text evidence="8">The sequence shown here is derived from an EMBL/GenBank/DDBJ whole genome shotgun (WGS) entry which is preliminary data.</text>
</comment>
<keyword evidence="3 5" id="KW-1133">Transmembrane helix</keyword>